<feature type="transmembrane region" description="Helical" evidence="1">
    <location>
        <begin position="148"/>
        <end position="165"/>
    </location>
</feature>
<organism evidence="2 3">
    <name type="scientific">Mobilicoccus caccae</name>
    <dbReference type="NCBI Taxonomy" id="1859295"/>
    <lineage>
        <taxon>Bacteria</taxon>
        <taxon>Bacillati</taxon>
        <taxon>Actinomycetota</taxon>
        <taxon>Actinomycetes</taxon>
        <taxon>Micrococcales</taxon>
        <taxon>Dermatophilaceae</taxon>
        <taxon>Mobilicoccus</taxon>
    </lineage>
</organism>
<accession>A0ABQ6IPM2</accession>
<gene>
    <name evidence="2" type="ORF">GCM10025883_06730</name>
</gene>
<sequence>MSMSDTHPTLGGALVVSTPPTPAITRELRTHLEFAACLLLLWLTLPMIVTAAAMAAGSPALMAVAMLDAEATSVSISRLPALYELSLLGLAGVVLVSFVARVALIPGCATGDFHRDISGRASVRVGVIVALANFVALTFYTAAIVEAWIFPLLTFSICQVVGVYVERLRRTDDLRW</sequence>
<reference evidence="3" key="1">
    <citation type="journal article" date="2019" name="Int. J. Syst. Evol. Microbiol.">
        <title>The Global Catalogue of Microorganisms (GCM) 10K type strain sequencing project: providing services to taxonomists for standard genome sequencing and annotation.</title>
        <authorList>
            <consortium name="The Broad Institute Genomics Platform"/>
            <consortium name="The Broad Institute Genome Sequencing Center for Infectious Disease"/>
            <person name="Wu L."/>
            <person name="Ma J."/>
        </authorList>
    </citation>
    <scope>NUCLEOTIDE SEQUENCE [LARGE SCALE GENOMIC DNA]</scope>
    <source>
        <strain evidence="3">NBRC 113072</strain>
    </source>
</reference>
<evidence type="ECO:0000313" key="2">
    <source>
        <dbReference type="EMBL" id="GMA38628.1"/>
    </source>
</evidence>
<evidence type="ECO:0000256" key="1">
    <source>
        <dbReference type="SAM" id="Phobius"/>
    </source>
</evidence>
<keyword evidence="1" id="KW-0472">Membrane</keyword>
<feature type="transmembrane region" description="Helical" evidence="1">
    <location>
        <begin position="87"/>
        <end position="109"/>
    </location>
</feature>
<feature type="transmembrane region" description="Helical" evidence="1">
    <location>
        <begin position="121"/>
        <end position="142"/>
    </location>
</feature>
<keyword evidence="1" id="KW-1133">Transmembrane helix</keyword>
<comment type="caution">
    <text evidence="2">The sequence shown here is derived from an EMBL/GenBank/DDBJ whole genome shotgun (WGS) entry which is preliminary data.</text>
</comment>
<dbReference type="RefSeq" id="WP_284302682.1">
    <property type="nucleotide sequence ID" value="NZ_BSUO01000001.1"/>
</dbReference>
<keyword evidence="1" id="KW-0812">Transmembrane</keyword>
<dbReference type="Proteomes" id="UP001157126">
    <property type="component" value="Unassembled WGS sequence"/>
</dbReference>
<dbReference type="EMBL" id="BSUO01000001">
    <property type="protein sequence ID" value="GMA38628.1"/>
    <property type="molecule type" value="Genomic_DNA"/>
</dbReference>
<protein>
    <submittedName>
        <fullName evidence="2">Uncharacterized protein</fullName>
    </submittedName>
</protein>
<name>A0ABQ6IPM2_9MICO</name>
<keyword evidence="3" id="KW-1185">Reference proteome</keyword>
<feature type="transmembrane region" description="Helical" evidence="1">
    <location>
        <begin position="34"/>
        <end position="67"/>
    </location>
</feature>
<proteinExistence type="predicted"/>
<evidence type="ECO:0000313" key="3">
    <source>
        <dbReference type="Proteomes" id="UP001157126"/>
    </source>
</evidence>